<keyword evidence="4 7" id="KW-0805">Transcription regulation</keyword>
<dbReference type="PROSITE" id="PS51740">
    <property type="entry name" value="SPOVT_ABRB"/>
    <property type="match status" value="2"/>
</dbReference>
<evidence type="ECO:0000313" key="10">
    <source>
        <dbReference type="Proteomes" id="UP000255517"/>
    </source>
</evidence>
<dbReference type="GO" id="GO:0000976">
    <property type="term" value="F:transcription cis-regulatory region binding"/>
    <property type="evidence" value="ECO:0007669"/>
    <property type="project" value="TreeGrafter"/>
</dbReference>
<gene>
    <name evidence="7 9" type="primary">mraZ</name>
    <name evidence="9" type="ORF">NCTC13149_01301</name>
</gene>
<dbReference type="Proteomes" id="UP000255517">
    <property type="component" value="Unassembled WGS sequence"/>
</dbReference>
<keyword evidence="2 7" id="KW-0963">Cytoplasm</keyword>
<evidence type="ECO:0000256" key="5">
    <source>
        <dbReference type="ARBA" id="ARBA00023125"/>
    </source>
</evidence>
<sequence>MLIGEYYHSLDPKGRVTIPSKFREDLNEFVMTKGLDECLFLYPNSEWEKIENKLKELPMTNKAVRSFVRTFFSGACDCAIDKQGRVLIPQNLRDYANIKDSSVIVGLSNRAEIWSQENWEKYNSEEGLTYEELAEKMSELGI</sequence>
<dbReference type="InterPro" id="IPR035642">
    <property type="entry name" value="MraZ_N"/>
</dbReference>
<accession>A0A379C5T9</accession>
<dbReference type="PANTHER" id="PTHR34701:SF1">
    <property type="entry name" value="TRANSCRIPTIONAL REGULATOR MRAZ"/>
    <property type="match status" value="1"/>
</dbReference>
<dbReference type="PANTHER" id="PTHR34701">
    <property type="entry name" value="TRANSCRIPTIONAL REGULATOR MRAZ"/>
    <property type="match status" value="1"/>
</dbReference>
<dbReference type="FunFam" id="3.40.1550.20:FF:000002">
    <property type="entry name" value="Transcriptional regulator MraZ"/>
    <property type="match status" value="1"/>
</dbReference>
<comment type="similarity">
    <text evidence="7">Belongs to the MraZ family.</text>
</comment>
<comment type="subcellular location">
    <subcellularLocation>
        <location evidence="7">Cytoplasm</location>
        <location evidence="7">Nucleoid</location>
    </subcellularLocation>
</comment>
<dbReference type="GO" id="GO:0051301">
    <property type="term" value="P:cell division"/>
    <property type="evidence" value="ECO:0007669"/>
    <property type="project" value="UniProtKB-KW"/>
</dbReference>
<dbReference type="RefSeq" id="WP_019034804.1">
    <property type="nucleotide sequence ID" value="NZ_CAMUOS010000004.1"/>
</dbReference>
<evidence type="ECO:0000256" key="6">
    <source>
        <dbReference type="ARBA" id="ARBA00023163"/>
    </source>
</evidence>
<keyword evidence="3" id="KW-0677">Repeat</keyword>
<dbReference type="GO" id="GO:0009295">
    <property type="term" value="C:nucleoid"/>
    <property type="evidence" value="ECO:0007669"/>
    <property type="project" value="UniProtKB-SubCell"/>
</dbReference>
<keyword evidence="9" id="KW-0131">Cell cycle</keyword>
<protein>
    <recommendedName>
        <fullName evidence="1 7">Transcriptional regulator MraZ</fullName>
    </recommendedName>
</protein>
<feature type="domain" description="SpoVT-AbrB" evidence="8">
    <location>
        <begin position="75"/>
        <end position="118"/>
    </location>
</feature>
<dbReference type="InterPro" id="IPR003444">
    <property type="entry name" value="MraZ"/>
</dbReference>
<comment type="subunit">
    <text evidence="7">Forms oligomers.</text>
</comment>
<dbReference type="InterPro" id="IPR038619">
    <property type="entry name" value="MraZ_sf"/>
</dbReference>
<dbReference type="EMBL" id="UGSZ01000001">
    <property type="protein sequence ID" value="SUB57458.1"/>
    <property type="molecule type" value="Genomic_DNA"/>
</dbReference>
<proteinExistence type="inferred from homology"/>
<evidence type="ECO:0000256" key="3">
    <source>
        <dbReference type="ARBA" id="ARBA00022737"/>
    </source>
</evidence>
<dbReference type="InterPro" id="IPR007159">
    <property type="entry name" value="SpoVT-AbrB_dom"/>
</dbReference>
<evidence type="ECO:0000313" key="9">
    <source>
        <dbReference type="EMBL" id="SUB57458.1"/>
    </source>
</evidence>
<keyword evidence="9" id="KW-0132">Cell division</keyword>
<evidence type="ECO:0000256" key="4">
    <source>
        <dbReference type="ARBA" id="ARBA00023015"/>
    </source>
</evidence>
<dbReference type="InterPro" id="IPR020603">
    <property type="entry name" value="MraZ_dom"/>
</dbReference>
<dbReference type="CDD" id="cd16320">
    <property type="entry name" value="MraZ_N"/>
    <property type="match status" value="1"/>
</dbReference>
<dbReference type="OrthoDB" id="9807753at2"/>
<dbReference type="SUPFAM" id="SSF89447">
    <property type="entry name" value="AbrB/MazE/MraZ-like"/>
    <property type="match status" value="1"/>
</dbReference>
<dbReference type="GO" id="GO:0005737">
    <property type="term" value="C:cytoplasm"/>
    <property type="evidence" value="ECO:0007669"/>
    <property type="project" value="UniProtKB-UniRule"/>
</dbReference>
<dbReference type="GO" id="GO:2000143">
    <property type="term" value="P:negative regulation of DNA-templated transcription initiation"/>
    <property type="evidence" value="ECO:0007669"/>
    <property type="project" value="TreeGrafter"/>
</dbReference>
<dbReference type="NCBIfam" id="TIGR00242">
    <property type="entry name" value="division/cell wall cluster transcriptional repressor MraZ"/>
    <property type="match status" value="1"/>
</dbReference>
<reference evidence="9 10" key="1">
    <citation type="submission" date="2018-06" db="EMBL/GenBank/DDBJ databases">
        <authorList>
            <consortium name="Pathogen Informatics"/>
            <person name="Doyle S."/>
        </authorList>
    </citation>
    <scope>NUCLEOTIDE SEQUENCE [LARGE SCALE GENOMIC DNA]</scope>
    <source>
        <strain evidence="9 10">NCTC13149</strain>
    </source>
</reference>
<dbReference type="InterPro" id="IPR037914">
    <property type="entry name" value="SpoVT-AbrB_sf"/>
</dbReference>
<keyword evidence="6 7" id="KW-0804">Transcription</keyword>
<feature type="domain" description="SpoVT-AbrB" evidence="8">
    <location>
        <begin position="5"/>
        <end position="46"/>
    </location>
</feature>
<evidence type="ECO:0000259" key="8">
    <source>
        <dbReference type="PROSITE" id="PS51740"/>
    </source>
</evidence>
<evidence type="ECO:0000256" key="2">
    <source>
        <dbReference type="ARBA" id="ARBA00022490"/>
    </source>
</evidence>
<evidence type="ECO:0000256" key="7">
    <source>
        <dbReference type="HAMAP-Rule" id="MF_01008"/>
    </source>
</evidence>
<dbReference type="InterPro" id="IPR035644">
    <property type="entry name" value="MraZ_C"/>
</dbReference>
<dbReference type="Gene3D" id="3.40.1550.20">
    <property type="entry name" value="Transcriptional regulator MraZ domain"/>
    <property type="match status" value="1"/>
</dbReference>
<dbReference type="Pfam" id="PF02381">
    <property type="entry name" value="MraZ"/>
    <property type="match status" value="2"/>
</dbReference>
<evidence type="ECO:0000256" key="1">
    <source>
        <dbReference type="ARBA" id="ARBA00013860"/>
    </source>
</evidence>
<name>A0A379C5T9_9FIRM</name>
<dbReference type="AlphaFoldDB" id="A0A379C5T9"/>
<organism evidence="9 10">
    <name type="scientific">Peptoniphilus lacrimalis</name>
    <dbReference type="NCBI Taxonomy" id="33031"/>
    <lineage>
        <taxon>Bacteria</taxon>
        <taxon>Bacillati</taxon>
        <taxon>Bacillota</taxon>
        <taxon>Tissierellia</taxon>
        <taxon>Tissierellales</taxon>
        <taxon>Peptoniphilaceae</taxon>
        <taxon>Peptoniphilus</taxon>
    </lineage>
</organism>
<dbReference type="GO" id="GO:0003700">
    <property type="term" value="F:DNA-binding transcription factor activity"/>
    <property type="evidence" value="ECO:0007669"/>
    <property type="project" value="UniProtKB-UniRule"/>
</dbReference>
<dbReference type="CDD" id="cd16321">
    <property type="entry name" value="MraZ_C"/>
    <property type="match status" value="1"/>
</dbReference>
<dbReference type="HAMAP" id="MF_01008">
    <property type="entry name" value="MraZ"/>
    <property type="match status" value="1"/>
</dbReference>
<keyword evidence="5 7" id="KW-0238">DNA-binding</keyword>
<dbReference type="STRING" id="1122949.GCA_000378725_01039"/>